<feature type="region of interest" description="Disordered" evidence="8">
    <location>
        <begin position="876"/>
        <end position="895"/>
    </location>
</feature>
<evidence type="ECO:0000313" key="11">
    <source>
        <dbReference type="Proteomes" id="UP000094236"/>
    </source>
</evidence>
<dbReference type="GO" id="GO:0070550">
    <property type="term" value="P:rDNA chromatin condensation"/>
    <property type="evidence" value="ECO:0007669"/>
    <property type="project" value="EnsemblFungi"/>
</dbReference>
<evidence type="ECO:0000256" key="8">
    <source>
        <dbReference type="SAM" id="MobiDB-lite"/>
    </source>
</evidence>
<dbReference type="GO" id="GO:1903342">
    <property type="term" value="P:negative regulation of meiotic DNA double-strand break formation"/>
    <property type="evidence" value="ECO:0007669"/>
    <property type="project" value="EnsemblFungi"/>
</dbReference>
<reference evidence="11" key="1">
    <citation type="submission" date="2016-05" db="EMBL/GenBank/DDBJ databases">
        <title>Comparative genomics of biotechnologically important yeasts.</title>
        <authorList>
            <consortium name="DOE Joint Genome Institute"/>
            <person name="Riley R."/>
            <person name="Haridas S."/>
            <person name="Wolfe K.H."/>
            <person name="Lopes M.R."/>
            <person name="Hittinger C.T."/>
            <person name="Goker M."/>
            <person name="Salamov A."/>
            <person name="Wisecaver J."/>
            <person name="Long T.M."/>
            <person name="Aerts A.L."/>
            <person name="Barry K."/>
            <person name="Choi C."/>
            <person name="Clum A."/>
            <person name="Coughlan A.Y."/>
            <person name="Deshpande S."/>
            <person name="Douglass A.P."/>
            <person name="Hanson S.J."/>
            <person name="Klenk H.-P."/>
            <person name="Labutti K."/>
            <person name="Lapidus A."/>
            <person name="Lindquist E."/>
            <person name="Lipzen A."/>
            <person name="Meier-Kolthoff J.P."/>
            <person name="Ohm R.A."/>
            <person name="Otillar R.P."/>
            <person name="Pangilinan J."/>
            <person name="Peng Y."/>
            <person name="Rokas A."/>
            <person name="Rosa C.A."/>
            <person name="Scheuner C."/>
            <person name="Sibirny A.A."/>
            <person name="Slot J.C."/>
            <person name="Stielow J.B."/>
            <person name="Sun H."/>
            <person name="Kurtzman C.P."/>
            <person name="Blackwell M."/>
            <person name="Grigoriev I.V."/>
            <person name="Jeffries T.W."/>
        </authorList>
    </citation>
    <scope>NUCLEOTIDE SEQUENCE [LARGE SCALE GENOMIC DNA]</scope>
    <source>
        <strain evidence="11">NRRL Y-2460</strain>
    </source>
</reference>
<dbReference type="AlphaFoldDB" id="A0A1E4TVS7"/>
<feature type="compositionally biased region" description="Basic and acidic residues" evidence="8">
    <location>
        <begin position="534"/>
        <end position="550"/>
    </location>
</feature>
<dbReference type="Pfam" id="PF12719">
    <property type="entry name" value="Cnd3"/>
    <property type="match status" value="1"/>
</dbReference>
<name>A0A1E4TVS7_PACTA</name>
<keyword evidence="4" id="KW-0132">Cell division</keyword>
<evidence type="ECO:0000256" key="2">
    <source>
        <dbReference type="ARBA" id="ARBA00006533"/>
    </source>
</evidence>
<dbReference type="EMBL" id="KV454013">
    <property type="protein sequence ID" value="ODV95862.1"/>
    <property type="molecule type" value="Genomic_DNA"/>
</dbReference>
<feature type="compositionally biased region" description="Polar residues" evidence="8">
    <location>
        <begin position="502"/>
        <end position="511"/>
    </location>
</feature>
<dbReference type="GO" id="GO:0007076">
    <property type="term" value="P:mitotic chromosome condensation"/>
    <property type="evidence" value="ECO:0007669"/>
    <property type="project" value="EnsemblFungi"/>
</dbReference>
<dbReference type="GO" id="GO:0051307">
    <property type="term" value="P:meiotic chromosome separation"/>
    <property type="evidence" value="ECO:0007669"/>
    <property type="project" value="EnsemblFungi"/>
</dbReference>
<dbReference type="SUPFAM" id="SSF48371">
    <property type="entry name" value="ARM repeat"/>
    <property type="match status" value="1"/>
</dbReference>
<feature type="compositionally biased region" description="Basic and acidic residues" evidence="8">
    <location>
        <begin position="956"/>
        <end position="973"/>
    </location>
</feature>
<comment type="similarity">
    <text evidence="2">Belongs to the CND3 (condensin subunit 3) family.</text>
</comment>
<sequence>MVKEMSAAVSHKQYLQALQGISEPEEIQVAVAQTFQDSQSSVASHRKQVAILRQVQIKAHELGFEDVFNRSYLNMINMILTLKRTEQAANKIAKFVSSFIKFISDEEEKNKKESEDEDEDEDEELDLYERFINEVIGHLEKGVEASNKNVRYRCIQLLHNILFCLNAIDQQLYQDLYPVVSKRLYDKDVYVRVATVRLMGLFQNPDSLESEDVSEAAQNLLITIQNDLGADVRRAALVTLEKNKITRDYLLERSRDTNPVNRRIVYTKILKELGDFRNIDSSVREKLLIWGLLDRDTSVRDSARKLINSWLITCNDDLIELISCIPATSTIAENAIKTLFDERKDLFAKISFSEELWKGLNPEASILIRCYFQYCNKNNYNELIDKNFPEAAEFSSMLSKYLKLRKVLTEQNDNGVQELNFVIQQLLIIAIGYDYSDEVGRREMLQTLRSALCYDKLEESLVKDLLEVLKKISINEKDFCQMISEIIEDIRDAAIEEDQENSKNSVTSQARQRIEEEDDEDFYSANSDIDNDASLERPAKKRKTSEAREELQISDEIMHQTLVIVKHMLEIVNISLENNYSIVSLIENVIRPAIKNTQMAIRILGIECLGLVCLLDKQTASDSLFLFGICVSQGELELKLSALKSIFDILSVHGTADILDTEDGVDSLSLSKLLYKCLKDTSNKELQSCTAIGICKLYLADILVDNELFETILLTYFSPTVYENEVLKQALSFCIPVYAHSHPSHQERLAKISGDAFLRSYEVYENDLDEEEKKKMPTPTNILQQLIFFTDPRNIVKQLDEDMEKSTVHLEFVIQLFKLIVHKDYADNKNFKKLIITNLSKIFLPSTNAVDHEESEKLSKLITELTELLNKCELQNSSNDADDSKDEDSESDLLKFDGPTKNAFIKFKSLITALANENLKVLRREKTEENMDDDDEMSVNHHNEKEENNDNDDDNEANHEEDHEVSDSDREDMLVDQEDNNSNASEDEEIVSSADEDNAEVENEVDDSEEESDSNE</sequence>
<protein>
    <recommendedName>
        <fullName evidence="9">Nuclear condensin complex subunit 3 C-terminal domain-containing protein</fullName>
    </recommendedName>
</protein>
<dbReference type="GO" id="GO:0010032">
    <property type="term" value="P:meiotic chromosome condensation"/>
    <property type="evidence" value="ECO:0007669"/>
    <property type="project" value="EnsemblFungi"/>
</dbReference>
<dbReference type="InterPro" id="IPR027165">
    <property type="entry name" value="CND3"/>
</dbReference>
<dbReference type="GO" id="GO:0003682">
    <property type="term" value="F:chromatin binding"/>
    <property type="evidence" value="ECO:0007669"/>
    <property type="project" value="EnsemblFungi"/>
</dbReference>
<evidence type="ECO:0000256" key="3">
    <source>
        <dbReference type="ARBA" id="ARBA00022454"/>
    </source>
</evidence>
<dbReference type="GO" id="GO:0007130">
    <property type="term" value="P:synaptonemal complex assembly"/>
    <property type="evidence" value="ECO:0007669"/>
    <property type="project" value="EnsemblFungi"/>
</dbReference>
<dbReference type="PANTHER" id="PTHR14418:SF5">
    <property type="entry name" value="CONDENSIN COMPLEX SUBUNIT 3"/>
    <property type="match status" value="1"/>
</dbReference>
<evidence type="ECO:0000256" key="6">
    <source>
        <dbReference type="ARBA" id="ARBA00023067"/>
    </source>
</evidence>
<keyword evidence="11" id="KW-1185">Reference proteome</keyword>
<keyword evidence="3" id="KW-0158">Chromosome</keyword>
<evidence type="ECO:0000256" key="7">
    <source>
        <dbReference type="ARBA" id="ARBA00023306"/>
    </source>
</evidence>
<evidence type="ECO:0000313" key="10">
    <source>
        <dbReference type="EMBL" id="ODV95862.1"/>
    </source>
</evidence>
<dbReference type="InterPro" id="IPR016024">
    <property type="entry name" value="ARM-type_fold"/>
</dbReference>
<feature type="domain" description="Nuclear condensin complex subunit 3 C-terminal" evidence="9">
    <location>
        <begin position="561"/>
        <end position="843"/>
    </location>
</feature>
<dbReference type="GO" id="GO:0000796">
    <property type="term" value="C:condensin complex"/>
    <property type="evidence" value="ECO:0007669"/>
    <property type="project" value="EnsemblFungi"/>
</dbReference>
<keyword evidence="6" id="KW-0226">DNA condensation</keyword>
<evidence type="ECO:0000256" key="4">
    <source>
        <dbReference type="ARBA" id="ARBA00022618"/>
    </source>
</evidence>
<evidence type="ECO:0000256" key="1">
    <source>
        <dbReference type="ARBA" id="ARBA00004286"/>
    </source>
</evidence>
<dbReference type="Gene3D" id="1.25.10.10">
    <property type="entry name" value="Leucine-rich Repeat Variant"/>
    <property type="match status" value="1"/>
</dbReference>
<dbReference type="InterPro" id="IPR025977">
    <property type="entry name" value="Cnd3_C"/>
</dbReference>
<dbReference type="STRING" id="669874.A0A1E4TVS7"/>
<feature type="compositionally biased region" description="Basic and acidic residues" evidence="8">
    <location>
        <begin position="938"/>
        <end position="948"/>
    </location>
</feature>
<feature type="compositionally biased region" description="Acidic residues" evidence="8">
    <location>
        <begin position="974"/>
        <end position="1016"/>
    </location>
</feature>
<accession>A0A1E4TVS7</accession>
<dbReference type="OrthoDB" id="27187at2759"/>
<evidence type="ECO:0000259" key="9">
    <source>
        <dbReference type="Pfam" id="PF12719"/>
    </source>
</evidence>
<proteinExistence type="inferred from homology"/>
<dbReference type="GO" id="GO:0051301">
    <property type="term" value="P:cell division"/>
    <property type="evidence" value="ECO:0007669"/>
    <property type="project" value="UniProtKB-KW"/>
</dbReference>
<dbReference type="GO" id="GO:0070058">
    <property type="term" value="P:tRNA gene clustering"/>
    <property type="evidence" value="ECO:0007669"/>
    <property type="project" value="EnsemblFungi"/>
</dbReference>
<dbReference type="GO" id="GO:0000793">
    <property type="term" value="C:condensed chromosome"/>
    <property type="evidence" value="ECO:0007669"/>
    <property type="project" value="TreeGrafter"/>
</dbReference>
<dbReference type="PANTHER" id="PTHR14418">
    <property type="entry name" value="CONDENSIN COMPLEX SUBUNIT 3-RELATED"/>
    <property type="match status" value="1"/>
</dbReference>
<dbReference type="Proteomes" id="UP000094236">
    <property type="component" value="Unassembled WGS sequence"/>
</dbReference>
<feature type="region of interest" description="Disordered" evidence="8">
    <location>
        <begin position="498"/>
        <end position="550"/>
    </location>
</feature>
<feature type="compositionally biased region" description="Acidic residues" evidence="8">
    <location>
        <begin position="880"/>
        <end position="891"/>
    </location>
</feature>
<keyword evidence="7" id="KW-0131">Cell cycle</keyword>
<organism evidence="10 11">
    <name type="scientific">Pachysolen tannophilus NRRL Y-2460</name>
    <dbReference type="NCBI Taxonomy" id="669874"/>
    <lineage>
        <taxon>Eukaryota</taxon>
        <taxon>Fungi</taxon>
        <taxon>Dikarya</taxon>
        <taxon>Ascomycota</taxon>
        <taxon>Saccharomycotina</taxon>
        <taxon>Pichiomycetes</taxon>
        <taxon>Pachysolenaceae</taxon>
        <taxon>Pachysolen</taxon>
    </lineage>
</organism>
<keyword evidence="5" id="KW-0498">Mitosis</keyword>
<comment type="subcellular location">
    <subcellularLocation>
        <location evidence="1">Chromosome</location>
    </subcellularLocation>
</comment>
<evidence type="ECO:0000256" key="5">
    <source>
        <dbReference type="ARBA" id="ARBA00022776"/>
    </source>
</evidence>
<feature type="region of interest" description="Disordered" evidence="8">
    <location>
        <begin position="927"/>
        <end position="1016"/>
    </location>
</feature>
<gene>
    <name evidence="10" type="ORF">PACTADRAFT_49304</name>
</gene>
<dbReference type="InterPro" id="IPR011989">
    <property type="entry name" value="ARM-like"/>
</dbReference>